<dbReference type="RefSeq" id="WP_354199654.1">
    <property type="nucleotide sequence ID" value="NZ_JBEPML010000028.1"/>
</dbReference>
<evidence type="ECO:0000259" key="6">
    <source>
        <dbReference type="PROSITE" id="PS51078"/>
    </source>
</evidence>
<feature type="region of interest" description="Disordered" evidence="4">
    <location>
        <begin position="1"/>
        <end position="24"/>
    </location>
</feature>
<sequence>METFEQDSPDVKRVGRRGGSTSTGTAALEKGLDVLRMVAGADAPQGFADLMASTGMPRSTLHRILILLTARGLVARDITGQGFVPGIGLMELARLSWERSDVRAAASGPLRELAARVGEAVHLATLVDREVVYLDKVESEHPVRLYSAIGKRGPVHCTSVGKAMAAFLPERARTDLLAGLSFVRFTPATIVTPARMADEFKAVRASGSAFDREEHQQGVHCVAAPIFDFRGHPVAGISITAPVFRVSRDQLEAFAPMVREAAAAATAALGGRLRSVGEA</sequence>
<keyword evidence="1" id="KW-0805">Transcription regulation</keyword>
<proteinExistence type="predicted"/>
<protein>
    <submittedName>
        <fullName evidence="7">DNA-binding IclR family transcriptional regulator</fullName>
    </submittedName>
</protein>
<evidence type="ECO:0000256" key="1">
    <source>
        <dbReference type="ARBA" id="ARBA00023015"/>
    </source>
</evidence>
<dbReference type="EMBL" id="JBEPML010000028">
    <property type="protein sequence ID" value="MET3794743.1"/>
    <property type="molecule type" value="Genomic_DNA"/>
</dbReference>
<comment type="caution">
    <text evidence="7">The sequence shown here is derived from an EMBL/GenBank/DDBJ whole genome shotgun (WGS) entry which is preliminary data.</text>
</comment>
<dbReference type="Pfam" id="PF09339">
    <property type="entry name" value="HTH_IclR"/>
    <property type="match status" value="1"/>
</dbReference>
<dbReference type="InterPro" id="IPR050707">
    <property type="entry name" value="HTH_MetabolicPath_Reg"/>
</dbReference>
<evidence type="ECO:0000259" key="5">
    <source>
        <dbReference type="PROSITE" id="PS51077"/>
    </source>
</evidence>
<evidence type="ECO:0000256" key="2">
    <source>
        <dbReference type="ARBA" id="ARBA00023125"/>
    </source>
</evidence>
<evidence type="ECO:0000256" key="4">
    <source>
        <dbReference type="SAM" id="MobiDB-lite"/>
    </source>
</evidence>
<dbReference type="SUPFAM" id="SSF46785">
    <property type="entry name" value="Winged helix' DNA-binding domain"/>
    <property type="match status" value="1"/>
</dbReference>
<feature type="domain" description="IclR-ED" evidence="6">
    <location>
        <begin position="88"/>
        <end position="271"/>
    </location>
</feature>
<dbReference type="InterPro" id="IPR036388">
    <property type="entry name" value="WH-like_DNA-bd_sf"/>
</dbReference>
<dbReference type="SUPFAM" id="SSF55781">
    <property type="entry name" value="GAF domain-like"/>
    <property type="match status" value="1"/>
</dbReference>
<reference evidence="7 8" key="1">
    <citation type="submission" date="2024-06" db="EMBL/GenBank/DDBJ databases">
        <title>Genomic Encyclopedia of Type Strains, Phase IV (KMG-IV): sequencing the most valuable type-strain genomes for metagenomic binning, comparative biology and taxonomic classification.</title>
        <authorList>
            <person name="Goeker M."/>
        </authorList>
    </citation>
    <scope>NUCLEOTIDE SEQUENCE [LARGE SCALE GENOMIC DNA]</scope>
    <source>
        <strain evidence="7 8">DSM 27865</strain>
    </source>
</reference>
<feature type="domain" description="HTH iclR-type" evidence="5">
    <location>
        <begin position="25"/>
        <end position="87"/>
    </location>
</feature>
<dbReference type="InterPro" id="IPR036390">
    <property type="entry name" value="WH_DNA-bd_sf"/>
</dbReference>
<keyword evidence="2 7" id="KW-0238">DNA-binding</keyword>
<keyword evidence="3" id="KW-0804">Transcription</keyword>
<dbReference type="Proteomes" id="UP001549076">
    <property type="component" value="Unassembled WGS sequence"/>
</dbReference>
<dbReference type="Gene3D" id="3.30.450.40">
    <property type="match status" value="1"/>
</dbReference>
<dbReference type="PROSITE" id="PS51078">
    <property type="entry name" value="ICLR_ED"/>
    <property type="match status" value="1"/>
</dbReference>
<name>A0ABV2N7E1_9HYPH</name>
<dbReference type="InterPro" id="IPR029016">
    <property type="entry name" value="GAF-like_dom_sf"/>
</dbReference>
<dbReference type="Gene3D" id="1.10.10.10">
    <property type="entry name" value="Winged helix-like DNA-binding domain superfamily/Winged helix DNA-binding domain"/>
    <property type="match status" value="1"/>
</dbReference>
<dbReference type="InterPro" id="IPR005471">
    <property type="entry name" value="Tscrpt_reg_IclR_N"/>
</dbReference>
<dbReference type="PANTHER" id="PTHR30136:SF24">
    <property type="entry name" value="HTH-TYPE TRANSCRIPTIONAL REPRESSOR ALLR"/>
    <property type="match status" value="1"/>
</dbReference>
<gene>
    <name evidence="7" type="ORF">ABID37_004983</name>
</gene>
<dbReference type="SMART" id="SM00346">
    <property type="entry name" value="HTH_ICLR"/>
    <property type="match status" value="1"/>
</dbReference>
<evidence type="ECO:0000313" key="8">
    <source>
        <dbReference type="Proteomes" id="UP001549076"/>
    </source>
</evidence>
<dbReference type="GO" id="GO:0003677">
    <property type="term" value="F:DNA binding"/>
    <property type="evidence" value="ECO:0007669"/>
    <property type="project" value="UniProtKB-KW"/>
</dbReference>
<dbReference type="InterPro" id="IPR014757">
    <property type="entry name" value="Tscrpt_reg_IclR_C"/>
</dbReference>
<accession>A0ABV2N7E1</accession>
<evidence type="ECO:0000256" key="3">
    <source>
        <dbReference type="ARBA" id="ARBA00023163"/>
    </source>
</evidence>
<evidence type="ECO:0000313" key="7">
    <source>
        <dbReference type="EMBL" id="MET3794743.1"/>
    </source>
</evidence>
<keyword evidence="8" id="KW-1185">Reference proteome</keyword>
<dbReference type="PROSITE" id="PS51077">
    <property type="entry name" value="HTH_ICLR"/>
    <property type="match status" value="1"/>
</dbReference>
<dbReference type="Pfam" id="PF01614">
    <property type="entry name" value="IclR_C"/>
    <property type="match status" value="1"/>
</dbReference>
<organism evidence="7 8">
    <name type="scientific">Aquamicrobium terrae</name>
    <dbReference type="NCBI Taxonomy" id="1324945"/>
    <lineage>
        <taxon>Bacteria</taxon>
        <taxon>Pseudomonadati</taxon>
        <taxon>Pseudomonadota</taxon>
        <taxon>Alphaproteobacteria</taxon>
        <taxon>Hyphomicrobiales</taxon>
        <taxon>Phyllobacteriaceae</taxon>
        <taxon>Aquamicrobium</taxon>
    </lineage>
</organism>
<dbReference type="PANTHER" id="PTHR30136">
    <property type="entry name" value="HELIX-TURN-HELIX TRANSCRIPTIONAL REGULATOR, ICLR FAMILY"/>
    <property type="match status" value="1"/>
</dbReference>